<dbReference type="AlphaFoldDB" id="B6YRX4"/>
<gene>
    <name evidence="2" type="ordered locus">CFPG_683</name>
</gene>
<dbReference type="Pfam" id="PF14898">
    <property type="entry name" value="DUF4491"/>
    <property type="match status" value="1"/>
</dbReference>
<evidence type="ECO:0008006" key="4">
    <source>
        <dbReference type="Google" id="ProtNLM"/>
    </source>
</evidence>
<dbReference type="Proteomes" id="UP000000723">
    <property type="component" value="Chromosome"/>
</dbReference>
<keyword evidence="1" id="KW-1133">Transmembrane helix</keyword>
<keyword evidence="1" id="KW-0812">Transmembrane</keyword>
<dbReference type="eggNOG" id="ENOG50330D0">
    <property type="taxonomic scope" value="Bacteria"/>
</dbReference>
<evidence type="ECO:0000313" key="2">
    <source>
        <dbReference type="EMBL" id="BAG83946.1"/>
    </source>
</evidence>
<dbReference type="EMBL" id="AP010656">
    <property type="protein sequence ID" value="BAG83946.1"/>
    <property type="molecule type" value="Genomic_DNA"/>
</dbReference>
<dbReference type="InterPro" id="IPR027890">
    <property type="entry name" value="DUF4491"/>
</dbReference>
<dbReference type="OrthoDB" id="9814848at2"/>
<feature type="transmembrane region" description="Helical" evidence="1">
    <location>
        <begin position="12"/>
        <end position="29"/>
    </location>
</feature>
<keyword evidence="3" id="KW-1185">Reference proteome</keyword>
<feature type="transmembrane region" description="Helical" evidence="1">
    <location>
        <begin position="41"/>
        <end position="57"/>
    </location>
</feature>
<sequence>MEFLAPLNFNGLIIGLFTFIIIGLLHSLIIKVEYYWGIKPWRVFLAISIISAIASIITPNFFISALCGILAFTSFWSIFEIFQQVKRVKRGWFPENPKQKS</sequence>
<evidence type="ECO:0000256" key="1">
    <source>
        <dbReference type="SAM" id="Phobius"/>
    </source>
</evidence>
<accession>B6YRX4</accession>
<protein>
    <recommendedName>
        <fullName evidence="4">DUF4491 domain-containing protein</fullName>
    </recommendedName>
</protein>
<dbReference type="KEGG" id="aps:CFPG_683"/>
<dbReference type="HOGENOM" id="CLU_158611_0_0_10"/>
<reference evidence="3" key="1">
    <citation type="journal article" date="2008" name="Science">
        <title>Genome of an endosymbiont coupling N2 fixation to cellulolysis within RT protist cells in termite gut.</title>
        <authorList>
            <person name="Hongoh Y."/>
            <person name="Sharma V.K."/>
            <person name="Prakash T."/>
            <person name="Noda S."/>
            <person name="Toh H."/>
            <person name="Taylor T.D."/>
            <person name="Kudo T."/>
            <person name="Sakaki Y."/>
            <person name="Toyoda A."/>
            <person name="Hattori M."/>
            <person name="Ohkuma M."/>
        </authorList>
    </citation>
    <scope>NUCLEOTIDE SEQUENCE [LARGE SCALE GENOMIC DNA]</scope>
</reference>
<keyword evidence="1" id="KW-0472">Membrane</keyword>
<organism evidence="2 3">
    <name type="scientific">Azobacteroides pseudotrichonymphae genomovar. CFP2</name>
    <dbReference type="NCBI Taxonomy" id="511995"/>
    <lineage>
        <taxon>Bacteria</taxon>
        <taxon>Pseudomonadati</taxon>
        <taxon>Bacteroidota</taxon>
        <taxon>Bacteroidia</taxon>
        <taxon>Bacteroidales</taxon>
        <taxon>Candidatus Azobacteroides</taxon>
    </lineage>
</organism>
<evidence type="ECO:0000313" key="3">
    <source>
        <dbReference type="Proteomes" id="UP000000723"/>
    </source>
</evidence>
<proteinExistence type="predicted"/>
<name>B6YRX4_AZOPC</name>
<dbReference type="RefSeq" id="WP_012573706.1">
    <property type="nucleotide sequence ID" value="NC_011565.1"/>
</dbReference>